<evidence type="ECO:0000256" key="1">
    <source>
        <dbReference type="SAM" id="Phobius"/>
    </source>
</evidence>
<sequence>MEFQGEEARDARLGEPGNAGSVLRGLFYLMFTVYTVFLLKIILFKTIPLSAILRGKFMPLRSLNVIPFRTIMEYFTNEAIEFDRVLANVGGNIAIFIPLGMFAAFMAERKPLRLQVLWLLAISLSLEVIQYALALGSSDIDDILLNVTGGVIGIGLVAQLRKLTRSGNALLSAMVGAYLLMGICGFAAVAWVDPGVLPFTHSQVVFIEENAKILTGWDEVKADLSGKLAAMGTDGITVSPNAKVALTAAPAEEKKDVEAGDVHVLVDASTKIFIRYIRSDGNQVINRYEEGTWPELKETLGKSGDTDPTIRVWLSEENKSQAKGLLISLVEE</sequence>
<feature type="transmembrane region" description="Helical" evidence="1">
    <location>
        <begin position="117"/>
        <end position="137"/>
    </location>
</feature>
<keyword evidence="1" id="KW-0812">Transmembrane</keyword>
<dbReference type="InterPro" id="IPR053150">
    <property type="entry name" value="Teicoplanin_resist-assoc"/>
</dbReference>
<dbReference type="PATRIC" id="fig|44252.3.peg.6735"/>
<name>A0A090XFM3_PAEMA</name>
<dbReference type="STRING" id="44252.DJ90_5275"/>
<keyword evidence="1" id="KW-1133">Transmembrane helix</keyword>
<dbReference type="OrthoDB" id="4822551at2"/>
<dbReference type="Proteomes" id="UP000029278">
    <property type="component" value="Unassembled WGS sequence"/>
</dbReference>
<keyword evidence="4" id="KW-1185">Reference proteome</keyword>
<feature type="transmembrane region" description="Helical" evidence="1">
    <location>
        <begin position="85"/>
        <end position="105"/>
    </location>
</feature>
<feature type="transmembrane region" description="Helical" evidence="1">
    <location>
        <begin position="26"/>
        <end position="53"/>
    </location>
</feature>
<organism evidence="3 4">
    <name type="scientific">Paenibacillus macerans</name>
    <name type="common">Bacillus macerans</name>
    <dbReference type="NCBI Taxonomy" id="44252"/>
    <lineage>
        <taxon>Bacteria</taxon>
        <taxon>Bacillati</taxon>
        <taxon>Bacillota</taxon>
        <taxon>Bacilli</taxon>
        <taxon>Bacillales</taxon>
        <taxon>Paenibacillaceae</taxon>
        <taxon>Paenibacillus</taxon>
    </lineage>
</organism>
<reference evidence="3 4" key="1">
    <citation type="submission" date="2014-04" db="EMBL/GenBank/DDBJ databases">
        <authorList>
            <person name="Bishop-Lilly K.A."/>
            <person name="Broomall S.M."/>
            <person name="Chain P.S."/>
            <person name="Chertkov O."/>
            <person name="Coyne S.R."/>
            <person name="Daligault H.E."/>
            <person name="Davenport K.W."/>
            <person name="Erkkila T."/>
            <person name="Frey K.G."/>
            <person name="Gibbons H.S."/>
            <person name="Gu W."/>
            <person name="Jaissle J."/>
            <person name="Johnson S.L."/>
            <person name="Koroleva G.I."/>
            <person name="Ladner J.T."/>
            <person name="Lo C.-C."/>
            <person name="Minogue T.D."/>
            <person name="Munk C."/>
            <person name="Palacios G.F."/>
            <person name="Redden C.L."/>
            <person name="Rosenzweig C.N."/>
            <person name="Scholz M.B."/>
            <person name="Teshima H."/>
            <person name="Xu Y."/>
        </authorList>
    </citation>
    <scope>NUCLEOTIDE SEQUENCE [LARGE SCALE GENOMIC DNA]</scope>
    <source>
        <strain evidence="3 4">8244</strain>
    </source>
</reference>
<dbReference type="GeneID" id="77010058"/>
<accession>A0A090XFM3</accession>
<dbReference type="HOGENOM" id="CLU_073310_0_0_9"/>
<proteinExistence type="predicted"/>
<comment type="caution">
    <text evidence="3">The sequence shown here is derived from an EMBL/GenBank/DDBJ whole genome shotgun (WGS) entry which is preliminary data.</text>
</comment>
<feature type="domain" description="VanZ-like" evidence="2">
    <location>
        <begin position="31"/>
        <end position="158"/>
    </location>
</feature>
<evidence type="ECO:0000313" key="4">
    <source>
        <dbReference type="Proteomes" id="UP000029278"/>
    </source>
</evidence>
<keyword evidence="1" id="KW-0472">Membrane</keyword>
<dbReference type="InterPro" id="IPR006976">
    <property type="entry name" value="VanZ-like"/>
</dbReference>
<dbReference type="AlphaFoldDB" id="A0A090XFM3"/>
<dbReference type="PANTHER" id="PTHR36834:SF2">
    <property type="entry name" value="MEMBRANE PROTEIN"/>
    <property type="match status" value="1"/>
</dbReference>
<dbReference type="RefSeq" id="WP_036626858.1">
    <property type="nucleotide sequence ID" value="NZ_JAKOBR010000065.1"/>
</dbReference>
<gene>
    <name evidence="3" type="ORF">DJ90_5275</name>
</gene>
<evidence type="ECO:0000259" key="2">
    <source>
        <dbReference type="Pfam" id="PF04892"/>
    </source>
</evidence>
<dbReference type="PANTHER" id="PTHR36834">
    <property type="entry name" value="MEMBRANE PROTEIN-RELATED"/>
    <property type="match status" value="1"/>
</dbReference>
<feature type="transmembrane region" description="Helical" evidence="1">
    <location>
        <begin position="169"/>
        <end position="192"/>
    </location>
</feature>
<evidence type="ECO:0000313" key="3">
    <source>
        <dbReference type="EMBL" id="KFM83709.1"/>
    </source>
</evidence>
<dbReference type="EMBL" id="JMQA01000064">
    <property type="protein sequence ID" value="KFM83709.1"/>
    <property type="molecule type" value="Genomic_DNA"/>
</dbReference>
<protein>
    <submittedName>
        <fullName evidence="3">VanZ like family protein</fullName>
    </submittedName>
</protein>
<feature type="transmembrane region" description="Helical" evidence="1">
    <location>
        <begin position="143"/>
        <end position="160"/>
    </location>
</feature>
<dbReference type="Pfam" id="PF04892">
    <property type="entry name" value="VanZ"/>
    <property type="match status" value="1"/>
</dbReference>